<dbReference type="GO" id="GO:0009002">
    <property type="term" value="F:serine-type D-Ala-D-Ala carboxypeptidase activity"/>
    <property type="evidence" value="ECO:0007669"/>
    <property type="project" value="InterPro"/>
</dbReference>
<dbReference type="PANTHER" id="PTHR21581">
    <property type="entry name" value="D-ALANYL-D-ALANINE CARBOXYPEPTIDASE"/>
    <property type="match status" value="1"/>
</dbReference>
<feature type="active site" description="Proton acceptor" evidence="7">
    <location>
        <position position="61"/>
    </location>
</feature>
<keyword evidence="12" id="KW-0645">Protease</keyword>
<dbReference type="GO" id="GO:0071555">
    <property type="term" value="P:cell wall organization"/>
    <property type="evidence" value="ECO:0007669"/>
    <property type="project" value="UniProtKB-KW"/>
</dbReference>
<evidence type="ECO:0000256" key="3">
    <source>
        <dbReference type="ARBA" id="ARBA00022801"/>
    </source>
</evidence>
<evidence type="ECO:0000256" key="2">
    <source>
        <dbReference type="ARBA" id="ARBA00022729"/>
    </source>
</evidence>
<comment type="similarity">
    <text evidence="1 9">Belongs to the peptidase S11 family.</text>
</comment>
<evidence type="ECO:0000256" key="9">
    <source>
        <dbReference type="RuleBase" id="RU004016"/>
    </source>
</evidence>
<evidence type="ECO:0000256" key="8">
    <source>
        <dbReference type="PIRSR" id="PIRSR618044-2"/>
    </source>
</evidence>
<feature type="active site" description="Acyl-ester intermediate" evidence="7">
    <location>
        <position position="58"/>
    </location>
</feature>
<evidence type="ECO:0000256" key="6">
    <source>
        <dbReference type="ARBA" id="ARBA00023316"/>
    </source>
</evidence>
<sequence>MMKQKLAILMTAAVWFMPLDVSAASVPAPQSEAAIVVDMHAEEVLYSKNAERRMYPASITKIVSGLLAVEKGGLDDTAIVSKEAVDTIGTSVYLLEGEKMPIEQLIQGMVINSGNDAGTVLAEHYSGDEWSFAQEMTELVQEEAGAMQTRFANPHGLHHPLQHTTAADMAAIAAYAVENETFMDIAATVELPWEGDGWSTVIRNHHRLIGTDERVTGLKNGFTSRSGYTLVTTAEQNGAALAVVTLNAETAEQSYDDTRALLDYGFAAAERPETVYAGIKP</sequence>
<evidence type="ECO:0000313" key="12">
    <source>
        <dbReference type="EMBL" id="NJP36266.1"/>
    </source>
</evidence>
<keyword evidence="3" id="KW-0378">Hydrolase</keyword>
<evidence type="ECO:0000256" key="10">
    <source>
        <dbReference type="SAM" id="SignalP"/>
    </source>
</evidence>
<dbReference type="Proteomes" id="UP000752012">
    <property type="component" value="Unassembled WGS sequence"/>
</dbReference>
<keyword evidence="6" id="KW-0961">Cell wall biogenesis/degradation</keyword>
<keyword evidence="2 10" id="KW-0732">Signal</keyword>
<dbReference type="GO" id="GO:0009252">
    <property type="term" value="P:peptidoglycan biosynthetic process"/>
    <property type="evidence" value="ECO:0007669"/>
    <property type="project" value="UniProtKB-KW"/>
</dbReference>
<dbReference type="PRINTS" id="PR00725">
    <property type="entry name" value="DADACBPTASE1"/>
</dbReference>
<dbReference type="PANTHER" id="PTHR21581:SF6">
    <property type="entry name" value="TRAFFICKING PROTEIN PARTICLE COMPLEX SUBUNIT 12"/>
    <property type="match status" value="1"/>
</dbReference>
<name>A0A969PL91_9BACI</name>
<dbReference type="RefSeq" id="WP_168004532.1">
    <property type="nucleotide sequence ID" value="NZ_JAATHJ010000001.1"/>
</dbReference>
<evidence type="ECO:0000256" key="1">
    <source>
        <dbReference type="ARBA" id="ARBA00007164"/>
    </source>
</evidence>
<dbReference type="InterPro" id="IPR001967">
    <property type="entry name" value="Peptidase_S11_N"/>
</dbReference>
<accession>A0A969PL91</accession>
<feature type="domain" description="Peptidase S11 D-alanyl-D-alanine carboxypeptidase A N-terminal" evidence="11">
    <location>
        <begin position="23"/>
        <end position="250"/>
    </location>
</feature>
<dbReference type="GO" id="GO:0008360">
    <property type="term" value="P:regulation of cell shape"/>
    <property type="evidence" value="ECO:0007669"/>
    <property type="project" value="UniProtKB-KW"/>
</dbReference>
<keyword evidence="12" id="KW-0121">Carboxypeptidase</keyword>
<evidence type="ECO:0000256" key="4">
    <source>
        <dbReference type="ARBA" id="ARBA00022960"/>
    </source>
</evidence>
<dbReference type="Pfam" id="PF00768">
    <property type="entry name" value="Peptidase_S11"/>
    <property type="match status" value="1"/>
</dbReference>
<evidence type="ECO:0000259" key="11">
    <source>
        <dbReference type="Pfam" id="PF00768"/>
    </source>
</evidence>
<dbReference type="InterPro" id="IPR012338">
    <property type="entry name" value="Beta-lactam/transpept-like"/>
</dbReference>
<organism evidence="12 13">
    <name type="scientific">Alkalicoccus luteus</name>
    <dbReference type="NCBI Taxonomy" id="1237094"/>
    <lineage>
        <taxon>Bacteria</taxon>
        <taxon>Bacillati</taxon>
        <taxon>Bacillota</taxon>
        <taxon>Bacilli</taxon>
        <taxon>Bacillales</taxon>
        <taxon>Bacillaceae</taxon>
        <taxon>Alkalicoccus</taxon>
    </lineage>
</organism>
<feature type="chain" id="PRO_5037030080" evidence="10">
    <location>
        <begin position="24"/>
        <end position="281"/>
    </location>
</feature>
<keyword evidence="5" id="KW-0573">Peptidoglycan synthesis</keyword>
<protein>
    <submittedName>
        <fullName evidence="12">D-alanyl-D-alanine carboxypeptidase</fullName>
    </submittedName>
</protein>
<keyword evidence="13" id="KW-1185">Reference proteome</keyword>
<proteinExistence type="inferred from homology"/>
<evidence type="ECO:0000256" key="7">
    <source>
        <dbReference type="PIRSR" id="PIRSR618044-1"/>
    </source>
</evidence>
<gene>
    <name evidence="12" type="ORF">HCN83_01550</name>
</gene>
<dbReference type="GO" id="GO:0006508">
    <property type="term" value="P:proteolysis"/>
    <property type="evidence" value="ECO:0007669"/>
    <property type="project" value="InterPro"/>
</dbReference>
<dbReference type="InterPro" id="IPR018044">
    <property type="entry name" value="Peptidase_S11"/>
</dbReference>
<keyword evidence="4" id="KW-0133">Cell shape</keyword>
<feature type="binding site" evidence="8">
    <location>
        <position position="219"/>
    </location>
    <ligand>
        <name>substrate</name>
    </ligand>
</feature>
<dbReference type="Gene3D" id="3.40.710.10">
    <property type="entry name" value="DD-peptidase/beta-lactamase superfamily"/>
    <property type="match status" value="1"/>
</dbReference>
<comment type="caution">
    <text evidence="12">The sequence shown here is derived from an EMBL/GenBank/DDBJ whole genome shotgun (WGS) entry which is preliminary data.</text>
</comment>
<feature type="active site" evidence="7">
    <location>
        <position position="113"/>
    </location>
</feature>
<reference evidence="12 13" key="1">
    <citation type="submission" date="2020-03" db="EMBL/GenBank/DDBJ databases">
        <title>Assessment of the enzymatic potential of alkaline-tolerant lipase obtained from Bacillus luteus H11 (technogenic soil) for the bioremediation of saline soils contaminated with petroleum substances.</title>
        <authorList>
            <person name="Kalwasinska A."/>
        </authorList>
    </citation>
    <scope>NUCLEOTIDE SEQUENCE [LARGE SCALE GENOMIC DNA]</scope>
    <source>
        <strain evidence="12 13">H11</strain>
    </source>
</reference>
<dbReference type="EMBL" id="JAATHJ010000001">
    <property type="protein sequence ID" value="NJP36266.1"/>
    <property type="molecule type" value="Genomic_DNA"/>
</dbReference>
<feature type="signal peptide" evidence="10">
    <location>
        <begin position="1"/>
        <end position="23"/>
    </location>
</feature>
<dbReference type="SUPFAM" id="SSF56601">
    <property type="entry name" value="beta-lactamase/transpeptidase-like"/>
    <property type="match status" value="1"/>
</dbReference>
<dbReference type="AlphaFoldDB" id="A0A969PL91"/>
<evidence type="ECO:0000256" key="5">
    <source>
        <dbReference type="ARBA" id="ARBA00022984"/>
    </source>
</evidence>
<evidence type="ECO:0000313" key="13">
    <source>
        <dbReference type="Proteomes" id="UP000752012"/>
    </source>
</evidence>